<feature type="domain" description="ABC transporter" evidence="10">
    <location>
        <begin position="1"/>
        <end position="234"/>
    </location>
</feature>
<dbReference type="Gene3D" id="3.40.50.300">
    <property type="entry name" value="P-loop containing nucleotide triphosphate hydrolases"/>
    <property type="match status" value="2"/>
</dbReference>
<dbReference type="PANTHER" id="PTHR43790">
    <property type="entry name" value="CARBOHYDRATE TRANSPORT ATP-BINDING PROTEIN MG119-RELATED"/>
    <property type="match status" value="1"/>
</dbReference>
<dbReference type="GO" id="GO:0005524">
    <property type="term" value="F:ATP binding"/>
    <property type="evidence" value="ECO:0007669"/>
    <property type="project" value="UniProtKB-KW"/>
</dbReference>
<evidence type="ECO:0000256" key="7">
    <source>
        <dbReference type="ARBA" id="ARBA00022840"/>
    </source>
</evidence>
<dbReference type="FunFam" id="3.40.50.300:FF:000127">
    <property type="entry name" value="Ribose import ATP-binding protein RbsA"/>
    <property type="match status" value="1"/>
</dbReference>
<keyword evidence="12" id="KW-1185">Reference proteome</keyword>
<keyword evidence="8" id="KW-1278">Translocase</keyword>
<keyword evidence="4" id="KW-0762">Sugar transport</keyword>
<protein>
    <submittedName>
        <fullName evidence="11">ATP-binding cassette domain-containing protein</fullName>
    </submittedName>
</protein>
<dbReference type="InterPro" id="IPR003593">
    <property type="entry name" value="AAA+_ATPase"/>
</dbReference>
<keyword evidence="6" id="KW-0547">Nucleotide-binding</keyword>
<comment type="subcellular location">
    <subcellularLocation>
        <location evidence="1">Cell membrane</location>
        <topology evidence="1">Peripheral membrane protein</topology>
    </subcellularLocation>
</comment>
<evidence type="ECO:0000259" key="10">
    <source>
        <dbReference type="PROSITE" id="PS50893"/>
    </source>
</evidence>
<dbReference type="PROSITE" id="PS50893">
    <property type="entry name" value="ABC_TRANSPORTER_2"/>
    <property type="match status" value="2"/>
</dbReference>
<keyword evidence="5" id="KW-0677">Repeat</keyword>
<dbReference type="EMBL" id="CP046522">
    <property type="protein sequence ID" value="QGU96800.1"/>
    <property type="molecule type" value="Genomic_DNA"/>
</dbReference>
<name>A0A6I6EWS7_9CLOT</name>
<reference evidence="11 12" key="1">
    <citation type="submission" date="2019-12" db="EMBL/GenBank/DDBJ databases">
        <title>Genome sequenceing of Clostridium bovifaecis.</title>
        <authorList>
            <person name="Yao Y."/>
        </authorList>
    </citation>
    <scope>NUCLEOTIDE SEQUENCE [LARGE SCALE GENOMIC DNA]</scope>
    <source>
        <strain evidence="11 12">BXX</strain>
    </source>
</reference>
<dbReference type="InterPro" id="IPR027417">
    <property type="entry name" value="P-loop_NTPase"/>
</dbReference>
<dbReference type="InterPro" id="IPR003439">
    <property type="entry name" value="ABC_transporter-like_ATP-bd"/>
</dbReference>
<dbReference type="CDD" id="cd03216">
    <property type="entry name" value="ABC_Carb_Monos_I"/>
    <property type="match status" value="1"/>
</dbReference>
<feature type="domain" description="ABC transporter" evidence="10">
    <location>
        <begin position="246"/>
        <end position="488"/>
    </location>
</feature>
<organism evidence="11 12">
    <name type="scientific">Clostridium bovifaecis</name>
    <dbReference type="NCBI Taxonomy" id="2184719"/>
    <lineage>
        <taxon>Bacteria</taxon>
        <taxon>Bacillati</taxon>
        <taxon>Bacillota</taxon>
        <taxon>Clostridia</taxon>
        <taxon>Eubacteriales</taxon>
        <taxon>Clostridiaceae</taxon>
        <taxon>Clostridium</taxon>
    </lineage>
</organism>
<proteinExistence type="predicted"/>
<evidence type="ECO:0000256" key="5">
    <source>
        <dbReference type="ARBA" id="ARBA00022737"/>
    </source>
</evidence>
<evidence type="ECO:0000256" key="6">
    <source>
        <dbReference type="ARBA" id="ARBA00022741"/>
    </source>
</evidence>
<dbReference type="InterPro" id="IPR017871">
    <property type="entry name" value="ABC_transporter-like_CS"/>
</dbReference>
<dbReference type="SUPFAM" id="SSF52540">
    <property type="entry name" value="P-loop containing nucleoside triphosphate hydrolases"/>
    <property type="match status" value="2"/>
</dbReference>
<keyword evidence="9" id="KW-0472">Membrane</keyword>
<evidence type="ECO:0000313" key="12">
    <source>
        <dbReference type="Proteomes" id="UP000422764"/>
    </source>
</evidence>
<evidence type="ECO:0000256" key="2">
    <source>
        <dbReference type="ARBA" id="ARBA00022448"/>
    </source>
</evidence>
<evidence type="ECO:0000256" key="9">
    <source>
        <dbReference type="ARBA" id="ARBA00023136"/>
    </source>
</evidence>
<dbReference type="Pfam" id="PF00005">
    <property type="entry name" value="ABC_tran"/>
    <property type="match status" value="2"/>
</dbReference>
<dbReference type="GO" id="GO:0016887">
    <property type="term" value="F:ATP hydrolysis activity"/>
    <property type="evidence" value="ECO:0007669"/>
    <property type="project" value="InterPro"/>
</dbReference>
<dbReference type="Proteomes" id="UP000422764">
    <property type="component" value="Chromosome"/>
</dbReference>
<dbReference type="InterPro" id="IPR050107">
    <property type="entry name" value="ABC_carbohydrate_import_ATPase"/>
</dbReference>
<keyword evidence="3" id="KW-1003">Cell membrane</keyword>
<dbReference type="GO" id="GO:0005886">
    <property type="term" value="C:plasma membrane"/>
    <property type="evidence" value="ECO:0007669"/>
    <property type="project" value="UniProtKB-SubCell"/>
</dbReference>
<evidence type="ECO:0000256" key="1">
    <source>
        <dbReference type="ARBA" id="ARBA00004202"/>
    </source>
</evidence>
<dbReference type="CDD" id="cd03215">
    <property type="entry name" value="ABC_Carb_Monos_II"/>
    <property type="match status" value="1"/>
</dbReference>
<dbReference type="AlphaFoldDB" id="A0A6I6EWS7"/>
<dbReference type="PANTHER" id="PTHR43790:SF3">
    <property type="entry name" value="D-ALLOSE IMPORT ATP-BINDING PROTEIN ALSA-RELATED"/>
    <property type="match status" value="1"/>
</dbReference>
<keyword evidence="7 11" id="KW-0067">ATP-binding</keyword>
<dbReference type="SMART" id="SM00382">
    <property type="entry name" value="AAA"/>
    <property type="match status" value="2"/>
</dbReference>
<dbReference type="PROSITE" id="PS00211">
    <property type="entry name" value="ABC_TRANSPORTER_1"/>
    <property type="match status" value="1"/>
</dbReference>
<evidence type="ECO:0000313" key="11">
    <source>
        <dbReference type="EMBL" id="QGU96800.1"/>
    </source>
</evidence>
<accession>A0A6I6EWS7</accession>
<keyword evidence="2" id="KW-0813">Transport</keyword>
<evidence type="ECO:0000256" key="4">
    <source>
        <dbReference type="ARBA" id="ARBA00022597"/>
    </source>
</evidence>
<gene>
    <name evidence="11" type="ORF">GOM49_05665</name>
</gene>
<evidence type="ECO:0000256" key="3">
    <source>
        <dbReference type="ARBA" id="ARBA00022475"/>
    </source>
</evidence>
<evidence type="ECO:0000256" key="8">
    <source>
        <dbReference type="ARBA" id="ARBA00022967"/>
    </source>
</evidence>
<sequence length="494" mass="55442">MMDVEKNFGSVEVLKNVNLKIKKGEIHALLGENGAGKSTLMNILGGIVTKDKGRIILNEREVEINNPFQAKKLGIGFIHQELNVINDLNIYENMFLGREVTKKGFLYKEAMYKRSKEILESMDIGIDPATEASSLDTSYKQIVEIGRVLLEDARVIIMDEPTSSLTDKDIEKLFSIMKKLKNKGVSIIYISHKLKEVFSICDFYTVLRDGQITGEGLIKDIDEEAITKLMVGRSMADVEFYKVRNLKDEVLRVEDLSYIPSFKNISFSLRKGEILGFTGLTGDGRSELFQCIFGFRKGYSGKVFINGNEKLIGSTSQALKEKIGLVPKDRKENGIVKDMTVKENMSLASLKKLCGKIFINKDKEKELFNVFKKSINIKVESMDNLISNLSGGNQQKVILARWLQAEVDILILDNPTQGIDVCAKSEIYSIIMALAEKGKSIVVLSSEIPELLKVCDRIITMFHGEITGCISRESANEELIMQYSTGIRKEEPSL</sequence>